<accession>A0A4S2N3K1</accession>
<dbReference type="OrthoDB" id="5361929at2759"/>
<evidence type="ECO:0000313" key="2">
    <source>
        <dbReference type="EMBL" id="TGZ83770.1"/>
    </source>
</evidence>
<dbReference type="EMBL" id="ML220113">
    <property type="protein sequence ID" value="TGZ83770.1"/>
    <property type="molecule type" value="Genomic_DNA"/>
</dbReference>
<sequence>MHAPTLLTTLLVTLAASTAAWKMDVSYDDGTKLQFHGHHNSHCKKFKKQSAGITSVYFENSLSADTFELYADQRCKELVYKGGKGVNPVPNQIYGSYKVY</sequence>
<proteinExistence type="predicted"/>
<evidence type="ECO:0000313" key="3">
    <source>
        <dbReference type="Proteomes" id="UP000298138"/>
    </source>
</evidence>
<organism evidence="2 3">
    <name type="scientific">Ascodesmis nigricans</name>
    <dbReference type="NCBI Taxonomy" id="341454"/>
    <lineage>
        <taxon>Eukaryota</taxon>
        <taxon>Fungi</taxon>
        <taxon>Dikarya</taxon>
        <taxon>Ascomycota</taxon>
        <taxon>Pezizomycotina</taxon>
        <taxon>Pezizomycetes</taxon>
        <taxon>Pezizales</taxon>
        <taxon>Ascodesmidaceae</taxon>
        <taxon>Ascodesmis</taxon>
    </lineage>
</organism>
<gene>
    <name evidence="2" type="ORF">EX30DRAFT_369095</name>
</gene>
<evidence type="ECO:0000256" key="1">
    <source>
        <dbReference type="SAM" id="SignalP"/>
    </source>
</evidence>
<keyword evidence="1" id="KW-0732">Signal</keyword>
<feature type="chain" id="PRO_5020230379" evidence="1">
    <location>
        <begin position="21"/>
        <end position="100"/>
    </location>
</feature>
<dbReference type="AlphaFoldDB" id="A0A4S2N3K1"/>
<dbReference type="Proteomes" id="UP000298138">
    <property type="component" value="Unassembled WGS sequence"/>
</dbReference>
<feature type="signal peptide" evidence="1">
    <location>
        <begin position="1"/>
        <end position="20"/>
    </location>
</feature>
<dbReference type="InParanoid" id="A0A4S2N3K1"/>
<reference evidence="2 3" key="1">
    <citation type="submission" date="2019-04" db="EMBL/GenBank/DDBJ databases">
        <title>Comparative genomics and transcriptomics to analyze fruiting body development in filamentous ascomycetes.</title>
        <authorList>
            <consortium name="DOE Joint Genome Institute"/>
            <person name="Lutkenhaus R."/>
            <person name="Traeger S."/>
            <person name="Breuer J."/>
            <person name="Kuo A."/>
            <person name="Lipzen A."/>
            <person name="Pangilinan J."/>
            <person name="Dilworth D."/>
            <person name="Sandor L."/>
            <person name="Poggeler S."/>
            <person name="Barry K."/>
            <person name="Grigoriev I.V."/>
            <person name="Nowrousian M."/>
        </authorList>
    </citation>
    <scope>NUCLEOTIDE SEQUENCE [LARGE SCALE GENOMIC DNA]</scope>
    <source>
        <strain evidence="2 3">CBS 389.68</strain>
    </source>
</reference>
<keyword evidence="3" id="KW-1185">Reference proteome</keyword>
<name>A0A4S2N3K1_9PEZI</name>
<protein>
    <submittedName>
        <fullName evidence="2">Uncharacterized protein</fullName>
    </submittedName>
</protein>